<name>D4H3R8_DENA2</name>
<accession>D4H3R8</accession>
<evidence type="ECO:0000256" key="7">
    <source>
        <dbReference type="ARBA" id="ARBA00022679"/>
    </source>
</evidence>
<dbReference type="Gene3D" id="3.20.20.70">
    <property type="entry name" value="Aldolase class I"/>
    <property type="match status" value="1"/>
</dbReference>
<dbReference type="InterPro" id="IPR013785">
    <property type="entry name" value="Aldolase_TIM"/>
</dbReference>
<proteinExistence type="inferred from homology"/>
<dbReference type="PaxDb" id="522772-Dacet_2408"/>
<sequence>MLYEKIKSGMFVMAGPCVIENESVIMQIAETVKTISEELKFTYIFKSSFDKANRTSISSYRGPGLDEGLRLLQKIKDTFQLPIVTDIHEPYQADAAAEVADILQIPAFLCRQTDLLVAAAKTGKIINIKKAQFLDGNDMLYPVQKVEQSGNKQIILTERGSMFGPGRLVVDFTQIVDMKKIGYPVVMDVTHSTQRPGGGATSGGKPEYAPYIAKAAKAVGVDGFFFEVHPEPKEALSDGSNMVRLSEFKELLASTL</sequence>
<evidence type="ECO:0000256" key="6">
    <source>
        <dbReference type="ARBA" id="ARBA00022490"/>
    </source>
</evidence>
<dbReference type="eggNOG" id="COG2877">
    <property type="taxonomic scope" value="Bacteria"/>
</dbReference>
<comment type="catalytic activity">
    <reaction evidence="8">
        <text>D-arabinose 5-phosphate + phosphoenolpyruvate + H2O = 3-deoxy-alpha-D-manno-2-octulosonate-8-phosphate + phosphate</text>
        <dbReference type="Rhea" id="RHEA:14053"/>
        <dbReference type="ChEBI" id="CHEBI:15377"/>
        <dbReference type="ChEBI" id="CHEBI:43474"/>
        <dbReference type="ChEBI" id="CHEBI:57693"/>
        <dbReference type="ChEBI" id="CHEBI:58702"/>
        <dbReference type="ChEBI" id="CHEBI:85985"/>
        <dbReference type="EC" id="2.5.1.55"/>
    </reaction>
</comment>
<dbReference type="GO" id="GO:0008676">
    <property type="term" value="F:3-deoxy-8-phosphooctulonate synthase activity"/>
    <property type="evidence" value="ECO:0007669"/>
    <property type="project" value="UniProtKB-EC"/>
</dbReference>
<dbReference type="AlphaFoldDB" id="D4H3R8"/>
<evidence type="ECO:0000256" key="5">
    <source>
        <dbReference type="ARBA" id="ARBA00012693"/>
    </source>
</evidence>
<dbReference type="Proteomes" id="UP000002012">
    <property type="component" value="Chromosome"/>
</dbReference>
<dbReference type="KEGG" id="dap:Dacet_2408"/>
<dbReference type="FunCoup" id="D4H3R8">
    <property type="interactions" value="389"/>
</dbReference>
<keyword evidence="7" id="KW-0808">Transferase</keyword>
<dbReference type="UniPathway" id="UPA00030"/>
<organism evidence="10 11">
    <name type="scientific">Denitrovibrio acetiphilus (strain DSM 12809 / NBRC 114555 / N2460)</name>
    <dbReference type="NCBI Taxonomy" id="522772"/>
    <lineage>
        <taxon>Bacteria</taxon>
        <taxon>Pseudomonadati</taxon>
        <taxon>Deferribacterota</taxon>
        <taxon>Deferribacteres</taxon>
        <taxon>Deferribacterales</taxon>
        <taxon>Geovibrionaceae</taxon>
        <taxon>Denitrovibrio</taxon>
    </lineage>
</organism>
<dbReference type="RefSeq" id="WP_013011671.1">
    <property type="nucleotide sequence ID" value="NC_013943.1"/>
</dbReference>
<dbReference type="GO" id="GO:0009103">
    <property type="term" value="P:lipopolysaccharide biosynthetic process"/>
    <property type="evidence" value="ECO:0007669"/>
    <property type="project" value="UniProtKB-UniPathway"/>
</dbReference>
<dbReference type="NCBIfam" id="TIGR01362">
    <property type="entry name" value="KDO8P_synth"/>
    <property type="match status" value="1"/>
</dbReference>
<evidence type="ECO:0000256" key="2">
    <source>
        <dbReference type="ARBA" id="ARBA00004756"/>
    </source>
</evidence>
<reference evidence="10 11" key="1">
    <citation type="journal article" date="2010" name="Stand. Genomic Sci.">
        <title>Complete genome sequence of Denitrovibrio acetiphilus type strain (N2460).</title>
        <authorList>
            <person name="Kiss H."/>
            <person name="Lang E."/>
            <person name="Lapidus A."/>
            <person name="Copeland A."/>
            <person name="Nolan M."/>
            <person name="Glavina Del Rio T."/>
            <person name="Chen F."/>
            <person name="Lucas S."/>
            <person name="Tice H."/>
            <person name="Cheng J.F."/>
            <person name="Han C."/>
            <person name="Goodwin L."/>
            <person name="Pitluck S."/>
            <person name="Liolios K."/>
            <person name="Pati A."/>
            <person name="Ivanova N."/>
            <person name="Mavromatis K."/>
            <person name="Chen A."/>
            <person name="Palaniappan K."/>
            <person name="Land M."/>
            <person name="Hauser L."/>
            <person name="Chang Y.J."/>
            <person name="Jeffries C.D."/>
            <person name="Detter J.C."/>
            <person name="Brettin T."/>
            <person name="Spring S."/>
            <person name="Rohde M."/>
            <person name="Goker M."/>
            <person name="Woyke T."/>
            <person name="Bristow J."/>
            <person name="Eisen J.A."/>
            <person name="Markowitz V."/>
            <person name="Hugenholtz P."/>
            <person name="Kyrpides N.C."/>
            <person name="Klenk H.P."/>
        </authorList>
    </citation>
    <scope>NUCLEOTIDE SEQUENCE [LARGE SCALE GENOMIC DNA]</scope>
    <source>
        <strain evidence="11">DSM 12809 / NBRC 114555 / N2460</strain>
    </source>
</reference>
<evidence type="ECO:0000256" key="8">
    <source>
        <dbReference type="ARBA" id="ARBA00049112"/>
    </source>
</evidence>
<evidence type="ECO:0000256" key="4">
    <source>
        <dbReference type="ARBA" id="ARBA00010499"/>
    </source>
</evidence>
<dbReference type="EC" id="2.5.1.55" evidence="5"/>
<feature type="domain" description="DAHP synthetase I/KDSA" evidence="9">
    <location>
        <begin position="10"/>
        <end position="251"/>
    </location>
</feature>
<evidence type="ECO:0000256" key="1">
    <source>
        <dbReference type="ARBA" id="ARBA00004496"/>
    </source>
</evidence>
<comment type="subcellular location">
    <subcellularLocation>
        <location evidence="1">Cytoplasm</location>
    </subcellularLocation>
</comment>
<evidence type="ECO:0000313" key="10">
    <source>
        <dbReference type="EMBL" id="ADD69170.1"/>
    </source>
</evidence>
<dbReference type="OrthoDB" id="9776934at2"/>
<protein>
    <recommendedName>
        <fullName evidence="5">3-deoxy-8-phosphooctulonate synthase</fullName>
        <ecNumber evidence="5">2.5.1.55</ecNumber>
    </recommendedName>
</protein>
<dbReference type="HOGENOM" id="CLU_036666_0_0_0"/>
<evidence type="ECO:0000259" key="9">
    <source>
        <dbReference type="Pfam" id="PF00793"/>
    </source>
</evidence>
<gene>
    <name evidence="10" type="ordered locus">Dacet_2408</name>
</gene>
<comment type="pathway">
    <text evidence="2">Bacterial outer membrane biogenesis; lipopolysaccharide biosynthesis.</text>
</comment>
<dbReference type="Pfam" id="PF00793">
    <property type="entry name" value="DAHP_synth_1"/>
    <property type="match status" value="1"/>
</dbReference>
<comment type="similarity">
    <text evidence="4">Belongs to the KdsA family.</text>
</comment>
<evidence type="ECO:0000256" key="3">
    <source>
        <dbReference type="ARBA" id="ARBA00004845"/>
    </source>
</evidence>
<dbReference type="SUPFAM" id="SSF51569">
    <property type="entry name" value="Aldolase"/>
    <property type="match status" value="1"/>
</dbReference>
<dbReference type="STRING" id="522772.Dacet_2408"/>
<evidence type="ECO:0000313" key="11">
    <source>
        <dbReference type="Proteomes" id="UP000002012"/>
    </source>
</evidence>
<dbReference type="NCBIfam" id="NF003543">
    <property type="entry name" value="PRK05198.1"/>
    <property type="match status" value="1"/>
</dbReference>
<dbReference type="InterPro" id="IPR006269">
    <property type="entry name" value="KDO8P_synthase"/>
</dbReference>
<dbReference type="GO" id="GO:0005737">
    <property type="term" value="C:cytoplasm"/>
    <property type="evidence" value="ECO:0007669"/>
    <property type="project" value="UniProtKB-SubCell"/>
</dbReference>
<dbReference type="InParanoid" id="D4H3R8"/>
<dbReference type="InterPro" id="IPR006218">
    <property type="entry name" value="DAHP1/KDSA"/>
</dbReference>
<keyword evidence="6" id="KW-0963">Cytoplasm</keyword>
<keyword evidence="11" id="KW-1185">Reference proteome</keyword>
<dbReference type="EMBL" id="CP001968">
    <property type="protein sequence ID" value="ADD69170.1"/>
    <property type="molecule type" value="Genomic_DNA"/>
</dbReference>
<dbReference type="UniPathway" id="UPA00357">
    <property type="reaction ID" value="UER00474"/>
</dbReference>
<comment type="pathway">
    <text evidence="3">Carbohydrate biosynthesis; 3-deoxy-D-manno-octulosonate biosynthesis; 3-deoxy-D-manno-octulosonate from D-ribulose 5-phosphate: step 2/3.</text>
</comment>
<dbReference type="PANTHER" id="PTHR21057">
    <property type="entry name" value="PHOSPHO-2-DEHYDRO-3-DEOXYHEPTONATE ALDOLASE"/>
    <property type="match status" value="1"/>
</dbReference>